<organism evidence="4 5">
    <name type="scientific">Coemansia spiralis</name>
    <dbReference type="NCBI Taxonomy" id="417178"/>
    <lineage>
        <taxon>Eukaryota</taxon>
        <taxon>Fungi</taxon>
        <taxon>Fungi incertae sedis</taxon>
        <taxon>Zoopagomycota</taxon>
        <taxon>Kickxellomycotina</taxon>
        <taxon>Kickxellomycetes</taxon>
        <taxon>Kickxellales</taxon>
        <taxon>Kickxellaceae</taxon>
        <taxon>Coemansia</taxon>
    </lineage>
</organism>
<protein>
    <submittedName>
        <fullName evidence="4">Centromere/kinetochore protein zw10</fullName>
    </submittedName>
</protein>
<evidence type="ECO:0000313" key="5">
    <source>
        <dbReference type="Proteomes" id="UP001151518"/>
    </source>
</evidence>
<dbReference type="GO" id="GO:0005737">
    <property type="term" value="C:cytoplasm"/>
    <property type="evidence" value="ECO:0007669"/>
    <property type="project" value="GOC"/>
</dbReference>
<dbReference type="PANTHER" id="PTHR12205:SF0">
    <property type="entry name" value="CENTROMERE_KINETOCHORE PROTEIN ZW10 HOMOLOG"/>
    <property type="match status" value="1"/>
</dbReference>
<evidence type="ECO:0000256" key="1">
    <source>
        <dbReference type="SAM" id="MobiDB-lite"/>
    </source>
</evidence>
<gene>
    <name evidence="4" type="primary">ZW10</name>
    <name evidence="4" type="ORF">GGI25_001625</name>
</gene>
<dbReference type="InterPro" id="IPR048343">
    <property type="entry name" value="ZW10_C"/>
</dbReference>
<dbReference type="GO" id="GO:0007094">
    <property type="term" value="P:mitotic spindle assembly checkpoint signaling"/>
    <property type="evidence" value="ECO:0007669"/>
    <property type="project" value="TreeGrafter"/>
</dbReference>
<dbReference type="AlphaFoldDB" id="A0A9W8GA97"/>
<accession>A0A9W8GA97</accession>
<name>A0A9W8GA97_9FUNG</name>
<dbReference type="OrthoDB" id="534815at2759"/>
<dbReference type="Gene3D" id="1.10.357.150">
    <property type="match status" value="1"/>
</dbReference>
<comment type="caution">
    <text evidence="4">The sequence shown here is derived from an EMBL/GenBank/DDBJ whole genome shotgun (WGS) entry which is preliminary data.</text>
</comment>
<evidence type="ECO:0000259" key="3">
    <source>
        <dbReference type="Pfam" id="PF20666"/>
    </source>
</evidence>
<feature type="signal peptide" evidence="2">
    <location>
        <begin position="1"/>
        <end position="23"/>
    </location>
</feature>
<feature type="compositionally biased region" description="Basic and acidic residues" evidence="1">
    <location>
        <begin position="452"/>
        <end position="472"/>
    </location>
</feature>
<evidence type="ECO:0000313" key="4">
    <source>
        <dbReference type="EMBL" id="KAJ2679269.1"/>
    </source>
</evidence>
<keyword evidence="2" id="KW-0732">Signal</keyword>
<proteinExistence type="predicted"/>
<dbReference type="Pfam" id="PF20666">
    <property type="entry name" value="ZW10_C"/>
    <property type="match status" value="1"/>
</dbReference>
<dbReference type="Proteomes" id="UP001151518">
    <property type="component" value="Unassembled WGS sequence"/>
</dbReference>
<feature type="chain" id="PRO_5040946040" evidence="2">
    <location>
        <begin position="24"/>
        <end position="930"/>
    </location>
</feature>
<dbReference type="PANTHER" id="PTHR12205">
    <property type="entry name" value="CENTROMERE/KINETOCHORE PROTEIN ZW10"/>
    <property type="match status" value="1"/>
</dbReference>
<reference evidence="4" key="1">
    <citation type="submission" date="2022-07" db="EMBL/GenBank/DDBJ databases">
        <title>Phylogenomic reconstructions and comparative analyses of Kickxellomycotina fungi.</title>
        <authorList>
            <person name="Reynolds N.K."/>
            <person name="Stajich J.E."/>
            <person name="Barry K."/>
            <person name="Grigoriev I.V."/>
            <person name="Crous P."/>
            <person name="Smith M.E."/>
        </authorList>
    </citation>
    <scope>NUCLEOTIDE SEQUENCE</scope>
    <source>
        <strain evidence="4">NRRL 3115</strain>
    </source>
</reference>
<dbReference type="GO" id="GO:0006888">
    <property type="term" value="P:endoplasmic reticulum to Golgi vesicle-mediated transport"/>
    <property type="evidence" value="ECO:0007669"/>
    <property type="project" value="TreeGrafter"/>
</dbReference>
<sequence>MAKISALLMALFAIFTFLAIAQATGAGLASSPTQPLSGYPTIAGDSVQRSSSSPLTLGEVVLTFVTGLSTIILNTLRGYVLLPPILEGDGNSSPQASDTLLDSELTLDIAKQLATELETRLQLCKTDIRQSLLTNHGTYLSSIDEVEKAQESISQLLHGVDELQMLFGDEETGIRARVIDAIEAESQAQEQFRGNTAVLQCLQVLSSLNNELEAMDNLVKSNKLSDAANAITNVEKFLADASIIEETRIEAVLNERIFMAKLNVKENVFRDLWKLVSIHTDDSIAHIRIGVADEQHPSECIRSLHSALDTLNNGSELQSVFSDRFIRGFVAPILSAPEINYESKNDTSSGEASKQEMEFSVSLGKGSDKVTSASDVCDVLIEAISFVNKALCSADNKSLVLWADGCATKIAALVLERCFLRCIPTTRKALEGFRQQIDVLVAFEGKLFDELYKTPQPDPKRSTESTEQRPISEKASQIGNLFAKRRCDEAFSQVRSLAESSSFSAYCMEQHEIWSLELVKGLAADPDCEPSPALAKVATNLVSNCKSDEVMSTIIFPRCTISTSIRSVVSAAYRLVNEGTLSSESAYLSLEFFDTARCLFDIYRALFLTLHRSQLTKVPALGWQFFNDCMYAAHHAGILGKIVSLLLEMQNVPENVMPVTFIDSSKDTGEGWKTTARLFFSVGSTHVASIVQQETDELKGLACSNKGNDAFYGASGSTKKAQLAKMVNQVRLSVTRLTRAIRPPAVVPHLFYQTMGRYIDAVFGTTIDAITGMSDIGVDDSQALSDHCRDMHSLISLFHLDPKVLESYADLLPSAAKRIFSSDAVSDELLDSDDSETLVAAVESSSNGNRDSLAVSISAFTSSLANEYCKLSDKLVQLADILVISRADIMARRRAGLLVQFAVEELVDLICALFADTPERTQDIQALRSL</sequence>
<evidence type="ECO:0000256" key="2">
    <source>
        <dbReference type="SAM" id="SignalP"/>
    </source>
</evidence>
<dbReference type="InterPro" id="IPR046362">
    <property type="entry name" value="Zw10/DSL1_C_sf"/>
</dbReference>
<feature type="region of interest" description="Disordered" evidence="1">
    <location>
        <begin position="452"/>
        <end position="473"/>
    </location>
</feature>
<dbReference type="GO" id="GO:1990423">
    <property type="term" value="C:RZZ complex"/>
    <property type="evidence" value="ECO:0007669"/>
    <property type="project" value="TreeGrafter"/>
</dbReference>
<feature type="domain" description="Centromere/kinetochore protein zw10 C-terminal" evidence="3">
    <location>
        <begin position="555"/>
        <end position="636"/>
    </location>
</feature>
<dbReference type="EMBL" id="JANBTW010000013">
    <property type="protein sequence ID" value="KAJ2679269.1"/>
    <property type="molecule type" value="Genomic_DNA"/>
</dbReference>